<dbReference type="AlphaFoldDB" id="A0A8H4QG70"/>
<name>A0A8H4QG70_9HELO</name>
<reference evidence="1 2" key="1">
    <citation type="submission" date="2020-03" db="EMBL/GenBank/DDBJ databases">
        <title>Draft Genome Sequence of Cudoniella acicularis.</title>
        <authorList>
            <person name="Buettner E."/>
            <person name="Kellner H."/>
        </authorList>
    </citation>
    <scope>NUCLEOTIDE SEQUENCE [LARGE SCALE GENOMIC DNA]</scope>
    <source>
        <strain evidence="1 2">DSM 108380</strain>
    </source>
</reference>
<sequence>MLGVNVPRFEESLRLAARHRNWRGGHRIRDEEWSKTAKLPALRLMAPGRRPQAPPEGAAQQYTRVGNRDQQRLFTFENGTCFEYGPLDPVDQFDLARHPFCNQVALINKAIKFTTIPHKYDNAIQISGAEGCGGYASGFQKVEEWPNWEES</sequence>
<protein>
    <submittedName>
        <fullName evidence="1">Uncharacterized protein</fullName>
    </submittedName>
</protein>
<accession>A0A8H4QG70</accession>
<organism evidence="1 2">
    <name type="scientific">Cudoniella acicularis</name>
    <dbReference type="NCBI Taxonomy" id="354080"/>
    <lineage>
        <taxon>Eukaryota</taxon>
        <taxon>Fungi</taxon>
        <taxon>Dikarya</taxon>
        <taxon>Ascomycota</taxon>
        <taxon>Pezizomycotina</taxon>
        <taxon>Leotiomycetes</taxon>
        <taxon>Helotiales</taxon>
        <taxon>Tricladiaceae</taxon>
        <taxon>Cudoniella</taxon>
    </lineage>
</organism>
<evidence type="ECO:0000313" key="2">
    <source>
        <dbReference type="Proteomes" id="UP000566819"/>
    </source>
</evidence>
<evidence type="ECO:0000313" key="1">
    <source>
        <dbReference type="EMBL" id="KAF4610389.1"/>
    </source>
</evidence>
<dbReference type="EMBL" id="JAAMPI010002636">
    <property type="protein sequence ID" value="KAF4610389.1"/>
    <property type="molecule type" value="Genomic_DNA"/>
</dbReference>
<proteinExistence type="predicted"/>
<gene>
    <name evidence="1" type="ORF">G7Y89_g15730</name>
</gene>
<dbReference type="OrthoDB" id="3550918at2759"/>
<dbReference type="Proteomes" id="UP000566819">
    <property type="component" value="Unassembled WGS sequence"/>
</dbReference>
<comment type="caution">
    <text evidence="1">The sequence shown here is derived from an EMBL/GenBank/DDBJ whole genome shotgun (WGS) entry which is preliminary data.</text>
</comment>
<keyword evidence="2" id="KW-1185">Reference proteome</keyword>